<keyword evidence="1" id="KW-1133">Transmembrane helix</keyword>
<keyword evidence="1" id="KW-0812">Transmembrane</keyword>
<accession>A0A0A2UU18</accession>
<feature type="transmembrane region" description="Helical" evidence="1">
    <location>
        <begin position="66"/>
        <end position="83"/>
    </location>
</feature>
<organism evidence="2 3">
    <name type="scientific">Pontibacillus chungwhensis BH030062</name>
    <dbReference type="NCBI Taxonomy" id="1385513"/>
    <lineage>
        <taxon>Bacteria</taxon>
        <taxon>Bacillati</taxon>
        <taxon>Bacillota</taxon>
        <taxon>Bacilli</taxon>
        <taxon>Bacillales</taxon>
        <taxon>Bacillaceae</taxon>
        <taxon>Pontibacillus</taxon>
    </lineage>
</organism>
<evidence type="ECO:0000256" key="1">
    <source>
        <dbReference type="SAM" id="Phobius"/>
    </source>
</evidence>
<keyword evidence="1" id="KW-0472">Membrane</keyword>
<dbReference type="EMBL" id="AVBG01000018">
    <property type="protein sequence ID" value="KGP89996.1"/>
    <property type="molecule type" value="Genomic_DNA"/>
</dbReference>
<protein>
    <submittedName>
        <fullName evidence="2">Uncharacterized protein</fullName>
    </submittedName>
</protein>
<gene>
    <name evidence="2" type="ORF">N780_07860</name>
</gene>
<evidence type="ECO:0000313" key="2">
    <source>
        <dbReference type="EMBL" id="KGP89996.1"/>
    </source>
</evidence>
<name>A0A0A2UU18_9BACI</name>
<dbReference type="Proteomes" id="UP000030153">
    <property type="component" value="Unassembled WGS sequence"/>
</dbReference>
<evidence type="ECO:0000313" key="3">
    <source>
        <dbReference type="Proteomes" id="UP000030153"/>
    </source>
</evidence>
<comment type="caution">
    <text evidence="2">The sequence shown here is derived from an EMBL/GenBank/DDBJ whole genome shotgun (WGS) entry which is preliminary data.</text>
</comment>
<keyword evidence="3" id="KW-1185">Reference proteome</keyword>
<feature type="transmembrane region" description="Helical" evidence="1">
    <location>
        <begin position="43"/>
        <end position="60"/>
    </location>
</feature>
<dbReference type="RefSeq" id="WP_036787095.1">
    <property type="nucleotide sequence ID" value="NZ_AVBG01000018.1"/>
</dbReference>
<proteinExistence type="predicted"/>
<dbReference type="AlphaFoldDB" id="A0A0A2UU18"/>
<reference evidence="2 3" key="1">
    <citation type="submission" date="2013-08" db="EMBL/GenBank/DDBJ databases">
        <title>Genome of Pontibacillus chungwhensis.</title>
        <authorList>
            <person name="Wang Q."/>
            <person name="Wang G."/>
        </authorList>
    </citation>
    <scope>NUCLEOTIDE SEQUENCE [LARGE SCALE GENOMIC DNA]</scope>
    <source>
        <strain evidence="2 3">BH030062</strain>
    </source>
</reference>
<feature type="transmembrane region" description="Helical" evidence="1">
    <location>
        <begin position="6"/>
        <end position="31"/>
    </location>
</feature>
<sequence>MNFFQGIWDIVIGVCFLYFFVLGAVGMTVLLKRAFLERSKVKYGLSIYLTALLVYVVTKLYTVSPLLTLVGLGAFVIVGVITYKKFTIEVSS</sequence>